<evidence type="ECO:0000313" key="1">
    <source>
        <dbReference type="EMBL" id="KAK7728229.1"/>
    </source>
</evidence>
<reference evidence="1 2" key="1">
    <citation type="submission" date="2024-02" db="EMBL/GenBank/DDBJ databases">
        <title>De novo assembly and annotation of 12 fungi associated with fruit tree decline syndrome in Ontario, Canada.</title>
        <authorList>
            <person name="Sulman M."/>
            <person name="Ellouze W."/>
            <person name="Ilyukhin E."/>
        </authorList>
    </citation>
    <scope>NUCLEOTIDE SEQUENCE [LARGE SCALE GENOMIC DNA]</scope>
    <source>
        <strain evidence="1 2">M169</strain>
    </source>
</reference>
<dbReference type="EMBL" id="JAKNSF020000034">
    <property type="protein sequence ID" value="KAK7728229.1"/>
    <property type="molecule type" value="Genomic_DNA"/>
</dbReference>
<name>A0ABR1P7F2_DIAER</name>
<gene>
    <name evidence="1" type="ORF">SLS63_006677</name>
</gene>
<comment type="caution">
    <text evidence="1">The sequence shown here is derived from an EMBL/GenBank/DDBJ whole genome shotgun (WGS) entry which is preliminary data.</text>
</comment>
<keyword evidence="2" id="KW-1185">Reference proteome</keyword>
<organism evidence="1 2">
    <name type="scientific">Diaporthe eres</name>
    <name type="common">Phomopsis oblonga</name>
    <dbReference type="NCBI Taxonomy" id="83184"/>
    <lineage>
        <taxon>Eukaryota</taxon>
        <taxon>Fungi</taxon>
        <taxon>Dikarya</taxon>
        <taxon>Ascomycota</taxon>
        <taxon>Pezizomycotina</taxon>
        <taxon>Sordariomycetes</taxon>
        <taxon>Sordariomycetidae</taxon>
        <taxon>Diaporthales</taxon>
        <taxon>Diaporthaceae</taxon>
        <taxon>Diaporthe</taxon>
        <taxon>Diaporthe eres species complex</taxon>
    </lineage>
</organism>
<proteinExistence type="predicted"/>
<protein>
    <submittedName>
        <fullName evidence="1">Uncharacterized protein</fullName>
    </submittedName>
</protein>
<evidence type="ECO:0000313" key="2">
    <source>
        <dbReference type="Proteomes" id="UP001430848"/>
    </source>
</evidence>
<sequence length="508" mass="56636">MPDNPFQDPGDGAVTPPTIQPETFDLESLMSALTKTETGADSLAKALKDRRTRDVLKQRGVKIQADDDVGYNSLPLELRDNIRSFAIVDAQPKDEWRDAVEAVTFRRLSLKDVGGSITEDLELFERYVVGSRQQYLQYVLLPVDMMRLMIGEDTGEGQESSDEDKAYAFISPVLQLFDCVKQWHEWGTRDGNVHVEIQTKPFIGWVAQPFSVPQEQLQAALTNLPATPQITHLCVSLWDPLDVISVLVLLFNTPNLRSATIILGKVDGSEQDQDYDSQIQLFFNSLPEIVPNLESLEVKCGGGFSDNNLYVIFCTAAFSYSQRLRKFSLMDIGPDVLQSLLAPFSAGNCSSDAAPPLVWPNLTDFTLGKFHTFRVGEKSHRTLNSLLLLVGRAVRYMPSIQNLDMGLSYTRNTRADSSFGELYCSSEVALNLESPRDSSSHRPVAKLLFTHAKDTNLVEKVPSTKVIKKWKESLSHAANAILEVQVAFLAQDGVFVWSSIRVAETEHT</sequence>
<accession>A0ABR1P7F2</accession>
<dbReference type="Proteomes" id="UP001430848">
    <property type="component" value="Unassembled WGS sequence"/>
</dbReference>